<dbReference type="PROSITE" id="PS51000">
    <property type="entry name" value="HTH_DEOR_2"/>
    <property type="match status" value="1"/>
</dbReference>
<dbReference type="InterPro" id="IPR014036">
    <property type="entry name" value="DeoR-like_C"/>
</dbReference>
<feature type="domain" description="HTH deoR-type" evidence="4">
    <location>
        <begin position="2"/>
        <end position="57"/>
    </location>
</feature>
<evidence type="ECO:0000313" key="6">
    <source>
        <dbReference type="Proteomes" id="UP000007843"/>
    </source>
</evidence>
<dbReference type="PANTHER" id="PTHR30363">
    <property type="entry name" value="HTH-TYPE TRANSCRIPTIONAL REGULATOR SRLR-RELATED"/>
    <property type="match status" value="1"/>
</dbReference>
<dbReference type="InterPro" id="IPR018356">
    <property type="entry name" value="Tscrpt_reg_HTH_DeoR_CS"/>
</dbReference>
<dbReference type="InterPro" id="IPR050313">
    <property type="entry name" value="Carb_Metab_HTH_regulators"/>
</dbReference>
<accession>A0A0H3GZD2</accession>
<evidence type="ECO:0000313" key="5">
    <source>
        <dbReference type="EMBL" id="AEX02546.1"/>
    </source>
</evidence>
<dbReference type="InterPro" id="IPR036388">
    <property type="entry name" value="WH-like_DNA-bd_sf"/>
</dbReference>
<dbReference type="SUPFAM" id="SSF100950">
    <property type="entry name" value="NagB/RpiA/CoA transferase-like"/>
    <property type="match status" value="1"/>
</dbReference>
<proteinExistence type="predicted"/>
<dbReference type="Gene3D" id="3.40.50.1360">
    <property type="match status" value="1"/>
</dbReference>
<dbReference type="PANTHER" id="PTHR30363:SF49">
    <property type="entry name" value="L-FUCOSE OPERON ACTIVATOR"/>
    <property type="match status" value="1"/>
</dbReference>
<dbReference type="Pfam" id="PF08220">
    <property type="entry name" value="HTH_DeoR"/>
    <property type="match status" value="1"/>
</dbReference>
<evidence type="ECO:0000259" key="4">
    <source>
        <dbReference type="PROSITE" id="PS51000"/>
    </source>
</evidence>
<dbReference type="EMBL" id="CP003218">
    <property type="protein sequence ID" value="AEX02546.1"/>
    <property type="molecule type" value="Genomic_DNA"/>
</dbReference>
<name>A0A0H3GZD2_KLEM8</name>
<evidence type="ECO:0000256" key="2">
    <source>
        <dbReference type="ARBA" id="ARBA00023125"/>
    </source>
</evidence>
<dbReference type="PROSITE" id="PS00894">
    <property type="entry name" value="HTH_DEOR_1"/>
    <property type="match status" value="1"/>
</dbReference>
<dbReference type="Proteomes" id="UP000007843">
    <property type="component" value="Chromosome"/>
</dbReference>
<dbReference type="InterPro" id="IPR037171">
    <property type="entry name" value="NagB/RpiA_transferase-like"/>
</dbReference>
<dbReference type="KEGG" id="kox:KOX_04045"/>
<gene>
    <name evidence="5" type="ordered locus">KOX_04045</name>
</gene>
<dbReference type="Pfam" id="PF00455">
    <property type="entry name" value="DeoRC"/>
    <property type="match status" value="1"/>
</dbReference>
<dbReference type="HOGENOM" id="CLU_060699_1_2_6"/>
<organism evidence="5 6">
    <name type="scientific">Klebsiella michiganensis (strain ATCC 8724 / DSM 4798 / JCM 20051 / NBRC 3318 / NRRL B-199 / KCTC 1686 / BUCSAV 143 / CCM 1901)</name>
    <dbReference type="NCBI Taxonomy" id="1006551"/>
    <lineage>
        <taxon>Bacteria</taxon>
        <taxon>Pseudomonadati</taxon>
        <taxon>Pseudomonadota</taxon>
        <taxon>Gammaproteobacteria</taxon>
        <taxon>Enterobacterales</taxon>
        <taxon>Enterobacteriaceae</taxon>
        <taxon>Klebsiella/Raoultella group</taxon>
        <taxon>Klebsiella</taxon>
    </lineage>
</organism>
<dbReference type="SMART" id="SM01134">
    <property type="entry name" value="DeoRC"/>
    <property type="match status" value="1"/>
</dbReference>
<dbReference type="GO" id="GO:0003700">
    <property type="term" value="F:DNA-binding transcription factor activity"/>
    <property type="evidence" value="ECO:0007669"/>
    <property type="project" value="InterPro"/>
</dbReference>
<sequence length="248" mass="27863">MKAARQQQIVELLNQHHTLTTEALSHLLQVSIETIRRDLSELQKQGRIQRSHGQARVLQRNNHNGEKPFQRRVKSHYAHKSDIARTALAWIDEGMTIALDASSTCWFLARQLPNMTLTVFTNSHPVCVELGRRERIQLISAGGQLLRQYGYYVNPALFSQVKSLEIDLFIFSCEGIDNDGVLWDSSANNAAYKSLLLKRAAQSLLLIDKSKFDRSGEVRIGNLRDVTQIISDAGPDNLFLPSVAGSGR</sequence>
<dbReference type="Gene3D" id="1.10.10.10">
    <property type="entry name" value="Winged helix-like DNA-binding domain superfamily/Winged helix DNA-binding domain"/>
    <property type="match status" value="1"/>
</dbReference>
<dbReference type="SUPFAM" id="SSF46785">
    <property type="entry name" value="Winged helix' DNA-binding domain"/>
    <property type="match status" value="1"/>
</dbReference>
<keyword evidence="2 5" id="KW-0238">DNA-binding</keyword>
<dbReference type="AlphaFoldDB" id="A0A0H3GZD2"/>
<dbReference type="InterPro" id="IPR001034">
    <property type="entry name" value="DeoR_HTH"/>
</dbReference>
<reference evidence="5 6" key="1">
    <citation type="journal article" date="2012" name="J. Bacteriol.">
        <title>Complete genome sequence of Klebsiella oxytoca KCTC 1686, used in production of 2,3-butanediol.</title>
        <authorList>
            <person name="Shin S.H."/>
            <person name="Kim S."/>
            <person name="Kim J.Y."/>
            <person name="Lee S."/>
            <person name="Um Y."/>
            <person name="Oh M.K."/>
            <person name="Kim Y.R."/>
            <person name="Lee J."/>
            <person name="Yang K.S."/>
        </authorList>
    </citation>
    <scope>NUCLEOTIDE SEQUENCE [LARGE SCALE GENOMIC DNA]</scope>
    <source>
        <strain evidence="6">ATCC 8724 / DSM 4798 / JCM 20051 / NBRC 3318 / NRRL B-199 / KCTC 1686</strain>
    </source>
</reference>
<dbReference type="RefSeq" id="WP_014227013.1">
    <property type="nucleotide sequence ID" value="NC_016612.1"/>
</dbReference>
<evidence type="ECO:0000256" key="3">
    <source>
        <dbReference type="ARBA" id="ARBA00023163"/>
    </source>
</evidence>
<dbReference type="PRINTS" id="PR00037">
    <property type="entry name" value="HTHLACR"/>
</dbReference>
<evidence type="ECO:0000256" key="1">
    <source>
        <dbReference type="ARBA" id="ARBA00023015"/>
    </source>
</evidence>
<dbReference type="SMART" id="SM00420">
    <property type="entry name" value="HTH_DEOR"/>
    <property type="match status" value="1"/>
</dbReference>
<dbReference type="NCBIfam" id="NF007720">
    <property type="entry name" value="PRK10411.1"/>
    <property type="match status" value="1"/>
</dbReference>
<protein>
    <submittedName>
        <fullName evidence="5">DNA-binding transcriptional activator FucR</fullName>
    </submittedName>
</protein>
<dbReference type="GO" id="GO:0003677">
    <property type="term" value="F:DNA binding"/>
    <property type="evidence" value="ECO:0007669"/>
    <property type="project" value="UniProtKB-KW"/>
</dbReference>
<dbReference type="InterPro" id="IPR036390">
    <property type="entry name" value="WH_DNA-bd_sf"/>
</dbReference>
<keyword evidence="1" id="KW-0805">Transcription regulation</keyword>
<keyword evidence="3" id="KW-0804">Transcription</keyword>
<dbReference type="PATRIC" id="fig|1006551.4.peg.809"/>